<accession>A0A0C2DAT8</accession>
<sequence>MDLHRLVIQRLSEGTVPPASDQLWTVDPPALGSVRLVFGVGSAPELEPTAVDFHPVYTISMPVFSVGGLDPDGVYEFDAGAQLELLRSRATGRRWGLRLELELVQSSEALAAAELWIETPWTTGDPRPTLLGPERGTPRSGGGRSLVLASTPVTSVDAARSLGGSFSFMLRDADPHGGGAATVQSSRLQVQLDLRCYEFEAESDDRD</sequence>
<feature type="region of interest" description="Disordered" evidence="1">
    <location>
        <begin position="124"/>
        <end position="146"/>
    </location>
</feature>
<dbReference type="AlphaFoldDB" id="A0A0C2DAT8"/>
<proteinExistence type="predicted"/>
<organism evidence="2 3">
    <name type="scientific">Enhygromyxa salina</name>
    <dbReference type="NCBI Taxonomy" id="215803"/>
    <lineage>
        <taxon>Bacteria</taxon>
        <taxon>Pseudomonadati</taxon>
        <taxon>Myxococcota</taxon>
        <taxon>Polyangia</taxon>
        <taxon>Nannocystales</taxon>
        <taxon>Nannocystaceae</taxon>
        <taxon>Enhygromyxa</taxon>
    </lineage>
</organism>
<evidence type="ECO:0000256" key="1">
    <source>
        <dbReference type="SAM" id="MobiDB-lite"/>
    </source>
</evidence>
<evidence type="ECO:0000313" key="2">
    <source>
        <dbReference type="EMBL" id="KIG18625.1"/>
    </source>
</evidence>
<evidence type="ECO:0000313" key="3">
    <source>
        <dbReference type="Proteomes" id="UP000031599"/>
    </source>
</evidence>
<comment type="caution">
    <text evidence="2">The sequence shown here is derived from an EMBL/GenBank/DDBJ whole genome shotgun (WGS) entry which is preliminary data.</text>
</comment>
<reference evidence="2 3" key="1">
    <citation type="submission" date="2014-12" db="EMBL/GenBank/DDBJ databases">
        <title>Genome assembly of Enhygromyxa salina DSM 15201.</title>
        <authorList>
            <person name="Sharma G."/>
            <person name="Subramanian S."/>
        </authorList>
    </citation>
    <scope>NUCLEOTIDE SEQUENCE [LARGE SCALE GENOMIC DNA]</scope>
    <source>
        <strain evidence="2 3">DSM 15201</strain>
    </source>
</reference>
<dbReference type="Proteomes" id="UP000031599">
    <property type="component" value="Unassembled WGS sequence"/>
</dbReference>
<dbReference type="EMBL" id="JMCC02000010">
    <property type="protein sequence ID" value="KIG18625.1"/>
    <property type="molecule type" value="Genomic_DNA"/>
</dbReference>
<gene>
    <name evidence="2" type="ORF">DB30_00310</name>
</gene>
<dbReference type="RefSeq" id="WP_052546954.1">
    <property type="nucleotide sequence ID" value="NZ_JMCC02000010.1"/>
</dbReference>
<name>A0A0C2DAT8_9BACT</name>
<protein>
    <submittedName>
        <fullName evidence="2">Uncharacterized protein</fullName>
    </submittedName>
</protein>